<dbReference type="RefSeq" id="WP_125008211.1">
    <property type="nucleotide sequence ID" value="NZ_BEXA01000002.1"/>
</dbReference>
<accession>A0A401FL32</accession>
<proteinExistence type="inferred from homology"/>
<keyword evidence="3" id="KW-1003">Cell membrane</keyword>
<evidence type="ECO:0000256" key="2">
    <source>
        <dbReference type="ARBA" id="ARBA00010488"/>
    </source>
</evidence>
<dbReference type="GO" id="GO:0005886">
    <property type="term" value="C:plasma membrane"/>
    <property type="evidence" value="ECO:0007669"/>
    <property type="project" value="UniProtKB-SubCell"/>
</dbReference>
<keyword evidence="8" id="KW-1185">Reference proteome</keyword>
<evidence type="ECO:0000256" key="3">
    <source>
        <dbReference type="ARBA" id="ARBA00022475"/>
    </source>
</evidence>
<comment type="caution">
    <text evidence="7">The sequence shown here is derived from an EMBL/GenBank/DDBJ whole genome shotgun (WGS) entry which is preliminary data.</text>
</comment>
<dbReference type="AlphaFoldDB" id="A0A401FL32"/>
<name>A0A401FL32_9LACO</name>
<reference evidence="7 8" key="1">
    <citation type="submission" date="2017-11" db="EMBL/GenBank/DDBJ databases">
        <title>Draft Genome Sequence of Lactobacillus curieae NBRC 111893 isolated from Koso, a Japanese sugar-Vegetable Fermented Beverage.</title>
        <authorList>
            <person name="Chiou T.Y."/>
            <person name="Oshima K."/>
            <person name="Suda W."/>
            <person name="Hattori M."/>
            <person name="Takahashi T."/>
        </authorList>
    </citation>
    <scope>NUCLEOTIDE SEQUENCE [LARGE SCALE GENOMIC DNA]</scope>
    <source>
        <strain evidence="7 8">NBRC111893</strain>
    </source>
</reference>
<keyword evidence="5" id="KW-0777">Teichoic acid biosynthesis</keyword>
<evidence type="ECO:0000313" key="8">
    <source>
        <dbReference type="Proteomes" id="UP000286974"/>
    </source>
</evidence>
<dbReference type="OrthoDB" id="9811865at2"/>
<dbReference type="Pfam" id="PF04464">
    <property type="entry name" value="Glyphos_transf"/>
    <property type="match status" value="1"/>
</dbReference>
<dbReference type="InterPro" id="IPR043149">
    <property type="entry name" value="TagF_N"/>
</dbReference>
<comment type="similarity">
    <text evidence="2">Belongs to the CDP-glycerol glycerophosphotransferase family.</text>
</comment>
<protein>
    <submittedName>
        <fullName evidence="7">CDP-glycerol: N-acetyl-beta-D-mannosaminyl-1,4-N-acetyl-d-glucosaminyldiphosphoundecaprenyl glycerophosphotransferase</fullName>
    </submittedName>
</protein>
<dbReference type="InterPro" id="IPR043148">
    <property type="entry name" value="TagF_C"/>
</dbReference>
<dbReference type="Gene3D" id="3.40.50.12580">
    <property type="match status" value="1"/>
</dbReference>
<dbReference type="GO" id="GO:0047355">
    <property type="term" value="F:CDP-glycerol glycerophosphotransferase activity"/>
    <property type="evidence" value="ECO:0007669"/>
    <property type="project" value="InterPro"/>
</dbReference>
<organism evidence="7 8">
    <name type="scientific">Lentilactobacillus kosonis</name>
    <dbReference type="NCBI Taxonomy" id="2810561"/>
    <lineage>
        <taxon>Bacteria</taxon>
        <taxon>Bacillati</taxon>
        <taxon>Bacillota</taxon>
        <taxon>Bacilli</taxon>
        <taxon>Lactobacillales</taxon>
        <taxon>Lactobacillaceae</taxon>
        <taxon>Lentilactobacillus</taxon>
    </lineage>
</organism>
<keyword evidence="4 7" id="KW-0808">Transferase</keyword>
<dbReference type="STRING" id="1138822.PL11_009435"/>
<comment type="subcellular location">
    <subcellularLocation>
        <location evidence="1">Cell membrane</location>
        <topology evidence="1">Peripheral membrane protein</topology>
    </subcellularLocation>
</comment>
<dbReference type="GO" id="GO:0019350">
    <property type="term" value="P:teichoic acid biosynthetic process"/>
    <property type="evidence" value="ECO:0007669"/>
    <property type="project" value="UniProtKB-KW"/>
</dbReference>
<sequence length="353" mass="40842">MSFDNNVDFIKKLAANKPKNSRLMVYYRSNTEAAATDLAAYGIITRPFKDNLNFVVSKIPKVMSARLIFCDNYYAFLGGIVKTPKMKVIQLWHANGAIKKFGWEDPTTDERTNSDKKRFQSVYDKFDDYIVSSEAMGNVFQTSYHAKAEQMKLLGYPRSDDLFDEQSNEASRERIYRSAPELKGKRVILYAPTYRDDGTFKLPHGVSNALTSDPDSIVVIKLHPVVQDREDKVREVRNPRIRFYHQFSTNDLLTVTDTLVTDYSSVVFDFSLLKNAKSVIFFMYDLESYRKNPGIQNDFLDWLPTKPILTVKELAEEVVVDQPSDFRNFNKQWNTYNDGNAANRVIEHYIKIF</sequence>
<keyword evidence="6" id="KW-0472">Membrane</keyword>
<evidence type="ECO:0000313" key="7">
    <source>
        <dbReference type="EMBL" id="GAY73089.1"/>
    </source>
</evidence>
<evidence type="ECO:0000256" key="5">
    <source>
        <dbReference type="ARBA" id="ARBA00022944"/>
    </source>
</evidence>
<gene>
    <name evidence="7" type="ORF">NBRC111893_1235</name>
</gene>
<evidence type="ECO:0000256" key="1">
    <source>
        <dbReference type="ARBA" id="ARBA00004202"/>
    </source>
</evidence>
<dbReference type="PANTHER" id="PTHR37316">
    <property type="entry name" value="TEICHOIC ACID GLYCEROL-PHOSPHATE PRIMASE"/>
    <property type="match status" value="1"/>
</dbReference>
<dbReference type="InterPro" id="IPR007554">
    <property type="entry name" value="Glycerophosphate_synth"/>
</dbReference>
<dbReference type="EMBL" id="BEXA01000002">
    <property type="protein sequence ID" value="GAY73089.1"/>
    <property type="molecule type" value="Genomic_DNA"/>
</dbReference>
<dbReference type="PANTHER" id="PTHR37316:SF1">
    <property type="entry name" value="TEICHOIC ACID GLYCEROL-PHOSPHATE PRIMASE"/>
    <property type="match status" value="1"/>
</dbReference>
<dbReference type="InterPro" id="IPR051612">
    <property type="entry name" value="Teichoic_Acid_Biosynth"/>
</dbReference>
<dbReference type="Proteomes" id="UP000286974">
    <property type="component" value="Unassembled WGS sequence"/>
</dbReference>
<dbReference type="SUPFAM" id="SSF53756">
    <property type="entry name" value="UDP-Glycosyltransferase/glycogen phosphorylase"/>
    <property type="match status" value="1"/>
</dbReference>
<evidence type="ECO:0000256" key="6">
    <source>
        <dbReference type="ARBA" id="ARBA00023136"/>
    </source>
</evidence>
<evidence type="ECO:0000256" key="4">
    <source>
        <dbReference type="ARBA" id="ARBA00022679"/>
    </source>
</evidence>
<dbReference type="Gene3D" id="3.40.50.11820">
    <property type="match status" value="1"/>
</dbReference>